<dbReference type="EMBL" id="OA883781">
    <property type="protein sequence ID" value="CAD7279686.1"/>
    <property type="molecule type" value="Genomic_DNA"/>
</dbReference>
<protein>
    <recommendedName>
        <fullName evidence="3 6">DNA replication complex GINS protein SLD5</fullName>
    </recommendedName>
</protein>
<keyword evidence="5 6" id="KW-0539">Nucleus</keyword>
<dbReference type="InterPro" id="IPR038749">
    <property type="entry name" value="Sld5_GINS_A"/>
</dbReference>
<keyword evidence="10" id="KW-1185">Reference proteome</keyword>
<sequence>MDTNDSDVNAFGATSSVDDGDDAEVTITPKEALEQLKNAMLTETLCPEILPHRGDLVDCITELMNMTKVNVALLKKSEFARSICMQELSRTRFMLTSYLRARLEKIERFSPAYFLDPVSESSFAQLLTQNEFTFARNVWNLTKQELESSALAHMPAIVSKLKKTMFPSPNLNRFVFFRVNEDCPDVLLDQDADQATQLEKGSLHLTRYAPVSALVAAGKLQLI</sequence>
<evidence type="ECO:0000313" key="9">
    <source>
        <dbReference type="EMBL" id="CAD7279686.1"/>
    </source>
</evidence>
<comment type="subcellular location">
    <subcellularLocation>
        <location evidence="1 6">Nucleus</location>
    </subcellularLocation>
</comment>
<evidence type="ECO:0000259" key="8">
    <source>
        <dbReference type="Pfam" id="PF16922"/>
    </source>
</evidence>
<dbReference type="InterPro" id="IPR031633">
    <property type="entry name" value="SLD5_C"/>
</dbReference>
<dbReference type="Proteomes" id="UP000678499">
    <property type="component" value="Unassembled WGS sequence"/>
</dbReference>
<dbReference type="InterPro" id="IPR008591">
    <property type="entry name" value="GINS_Sld5"/>
</dbReference>
<organism evidence="9">
    <name type="scientific">Notodromas monacha</name>
    <dbReference type="NCBI Taxonomy" id="399045"/>
    <lineage>
        <taxon>Eukaryota</taxon>
        <taxon>Metazoa</taxon>
        <taxon>Ecdysozoa</taxon>
        <taxon>Arthropoda</taxon>
        <taxon>Crustacea</taxon>
        <taxon>Oligostraca</taxon>
        <taxon>Ostracoda</taxon>
        <taxon>Podocopa</taxon>
        <taxon>Podocopida</taxon>
        <taxon>Cypridocopina</taxon>
        <taxon>Cypridoidea</taxon>
        <taxon>Cyprididae</taxon>
        <taxon>Notodromas</taxon>
    </lineage>
</organism>
<keyword evidence="4 6" id="KW-0235">DNA replication</keyword>
<comment type="similarity">
    <text evidence="2 6">Belongs to the GINS4/SLD5 family.</text>
</comment>
<evidence type="ECO:0000256" key="2">
    <source>
        <dbReference type="ARBA" id="ARBA00008187"/>
    </source>
</evidence>
<feature type="domain" description="DNA replication complex GINS protein SLD5 C-terminal" evidence="8">
    <location>
        <begin position="169"/>
        <end position="223"/>
    </location>
</feature>
<gene>
    <name evidence="9" type="ORF">NMOB1V02_LOCUS7354</name>
</gene>
<proteinExistence type="inferred from homology"/>
<dbReference type="Pfam" id="PF16922">
    <property type="entry name" value="SLD5_C"/>
    <property type="match status" value="1"/>
</dbReference>
<dbReference type="CDD" id="cd21692">
    <property type="entry name" value="GINS_B_Sld5"/>
    <property type="match status" value="1"/>
</dbReference>
<dbReference type="PANTHER" id="PTHR21206:SF0">
    <property type="entry name" value="DNA REPLICATION COMPLEX GINS PROTEIN SLD5"/>
    <property type="match status" value="1"/>
</dbReference>
<dbReference type="InterPro" id="IPR036224">
    <property type="entry name" value="GINS_bundle-like_dom_sf"/>
</dbReference>
<dbReference type="Gene3D" id="3.40.5.60">
    <property type="match status" value="1"/>
</dbReference>
<reference evidence="9" key="1">
    <citation type="submission" date="2020-11" db="EMBL/GenBank/DDBJ databases">
        <authorList>
            <person name="Tran Van P."/>
        </authorList>
    </citation>
    <scope>NUCLEOTIDE SEQUENCE</scope>
</reference>
<dbReference type="AlphaFoldDB" id="A0A7R9GFZ2"/>
<evidence type="ECO:0000256" key="5">
    <source>
        <dbReference type="ARBA" id="ARBA00023242"/>
    </source>
</evidence>
<evidence type="ECO:0000256" key="6">
    <source>
        <dbReference type="PIRNR" id="PIRNR007764"/>
    </source>
</evidence>
<dbReference type="GO" id="GO:0000727">
    <property type="term" value="P:double-strand break repair via break-induced replication"/>
    <property type="evidence" value="ECO:0007669"/>
    <property type="project" value="TreeGrafter"/>
</dbReference>
<evidence type="ECO:0000313" key="10">
    <source>
        <dbReference type="Proteomes" id="UP000678499"/>
    </source>
</evidence>
<evidence type="ECO:0000256" key="3">
    <source>
        <dbReference type="ARBA" id="ARBA00014804"/>
    </source>
</evidence>
<evidence type="ECO:0000256" key="4">
    <source>
        <dbReference type="ARBA" id="ARBA00022705"/>
    </source>
</evidence>
<dbReference type="GO" id="GO:0006261">
    <property type="term" value="P:DNA-templated DNA replication"/>
    <property type="evidence" value="ECO:0007669"/>
    <property type="project" value="InterPro"/>
</dbReference>
<dbReference type="CDD" id="cd11711">
    <property type="entry name" value="GINS_A_Sld5"/>
    <property type="match status" value="1"/>
</dbReference>
<accession>A0A7R9GFZ2</accession>
<dbReference type="EMBL" id="CAJPEX010001744">
    <property type="protein sequence ID" value="CAG0919838.1"/>
    <property type="molecule type" value="Genomic_DNA"/>
</dbReference>
<dbReference type="PIRSF" id="PIRSF007764">
    <property type="entry name" value="Sld5"/>
    <property type="match status" value="1"/>
</dbReference>
<dbReference type="PANTHER" id="PTHR21206">
    <property type="entry name" value="SLD5 PROTEIN"/>
    <property type="match status" value="1"/>
</dbReference>
<dbReference type="OrthoDB" id="338231at2759"/>
<dbReference type="Pfam" id="PF05916">
    <property type="entry name" value="Sld5"/>
    <property type="match status" value="1"/>
</dbReference>
<dbReference type="SUPFAM" id="SSF158573">
    <property type="entry name" value="GINS helical bundle-like"/>
    <property type="match status" value="1"/>
</dbReference>
<evidence type="ECO:0000259" key="7">
    <source>
        <dbReference type="Pfam" id="PF05916"/>
    </source>
</evidence>
<dbReference type="SUPFAM" id="SSF160059">
    <property type="entry name" value="PriA/YqbF domain"/>
    <property type="match status" value="1"/>
</dbReference>
<evidence type="ECO:0000256" key="1">
    <source>
        <dbReference type="ARBA" id="ARBA00004123"/>
    </source>
</evidence>
<dbReference type="InterPro" id="IPR021151">
    <property type="entry name" value="GINS_A"/>
</dbReference>
<dbReference type="GO" id="GO:0000811">
    <property type="term" value="C:GINS complex"/>
    <property type="evidence" value="ECO:0007669"/>
    <property type="project" value="UniProtKB-UniRule"/>
</dbReference>
<dbReference type="Gene3D" id="1.20.58.1030">
    <property type="match status" value="1"/>
</dbReference>
<name>A0A7R9GFZ2_9CRUS</name>
<feature type="domain" description="GINS subunit" evidence="7">
    <location>
        <begin position="85"/>
        <end position="142"/>
    </location>
</feature>
<comment type="function">
    <text evidence="6">The GINS complex plays an essential role in the initiation of DNA replication.</text>
</comment>